<evidence type="ECO:0000256" key="1">
    <source>
        <dbReference type="PROSITE-ProRule" id="PRU00339"/>
    </source>
</evidence>
<dbReference type="Proteomes" id="UP000694920">
    <property type="component" value="Unplaced"/>
</dbReference>
<dbReference type="GeneID" id="107264547"/>
<evidence type="ECO:0000313" key="4">
    <source>
        <dbReference type="RefSeq" id="XP_024937559.1"/>
    </source>
</evidence>
<dbReference type="RefSeq" id="XP_024937559.1">
    <property type="nucleotide sequence ID" value="XM_025081791.1"/>
</dbReference>
<feature type="region of interest" description="Disordered" evidence="2">
    <location>
        <begin position="127"/>
        <end position="156"/>
    </location>
</feature>
<dbReference type="GO" id="GO:0031146">
    <property type="term" value="P:SCF-dependent proteasomal ubiquitin-dependent protein catabolic process"/>
    <property type="evidence" value="ECO:0007669"/>
    <property type="project" value="TreeGrafter"/>
</dbReference>
<dbReference type="PANTHER" id="PTHR12874:SF29">
    <property type="entry name" value="F-BOX ONLY PROTEIN 9"/>
    <property type="match status" value="1"/>
</dbReference>
<dbReference type="PANTHER" id="PTHR12874">
    <property type="entry name" value="F-BOX ONLY PROTEIN 48-RELATED"/>
    <property type="match status" value="1"/>
</dbReference>
<proteinExistence type="predicted"/>
<evidence type="ECO:0000313" key="3">
    <source>
        <dbReference type="Proteomes" id="UP000694920"/>
    </source>
</evidence>
<feature type="region of interest" description="Disordered" evidence="2">
    <location>
        <begin position="1"/>
        <end position="22"/>
    </location>
</feature>
<protein>
    <submittedName>
        <fullName evidence="4">F-box only protein 9 isoform X3</fullName>
    </submittedName>
</protein>
<dbReference type="Gene3D" id="1.20.1280.50">
    <property type="match status" value="1"/>
</dbReference>
<dbReference type="CDD" id="cd22089">
    <property type="entry name" value="F-box_FBXO9"/>
    <property type="match status" value="1"/>
</dbReference>
<dbReference type="InterPro" id="IPR036047">
    <property type="entry name" value="F-box-like_dom_sf"/>
</dbReference>
<accession>A0AAJ7RBG1</accession>
<reference evidence="4" key="1">
    <citation type="submission" date="2025-08" db="UniProtKB">
        <authorList>
            <consortium name="RefSeq"/>
        </authorList>
    </citation>
    <scope>IDENTIFICATION</scope>
</reference>
<dbReference type="InterPro" id="IPR019734">
    <property type="entry name" value="TPR_rpt"/>
</dbReference>
<feature type="compositionally biased region" description="Acidic residues" evidence="2">
    <location>
        <begin position="7"/>
        <end position="17"/>
    </location>
</feature>
<gene>
    <name evidence="4" type="primary">LOC107264547</name>
</gene>
<dbReference type="GO" id="GO:0019005">
    <property type="term" value="C:SCF ubiquitin ligase complex"/>
    <property type="evidence" value="ECO:0007669"/>
    <property type="project" value="TreeGrafter"/>
</dbReference>
<name>A0AAJ7RBG1_CEPCN</name>
<dbReference type="SUPFAM" id="SSF81383">
    <property type="entry name" value="F-box domain"/>
    <property type="match status" value="1"/>
</dbReference>
<evidence type="ECO:0000256" key="2">
    <source>
        <dbReference type="SAM" id="MobiDB-lite"/>
    </source>
</evidence>
<sequence>MNHSSDSGEDVGEDQEDSSFGLVANVEDALTSFREQWQRELEISPKKDLAKNYASKAPSGIPLDDDATSTENKFLKFQARKLFLEGIEHEQNGKLYEAIQFYKRAVQLVPDIEFRLYESSKVKPREKFESDERLETQDGHSRQNEANDNNENDEEDDSELCVKLSRIIYRNQCVCFPRFEQSGTHISALPMEIVLYILRWVVSSELDLRSLEMFSGVCRGFYISARDAEIWRLACVRFFPEGRVLMLTSAEEMQTCVNSLKNRIPRNSSVLIGHYRLHDDRVTLILKKQETKGSNNAYRKKRREPMHDSGEQTFHVEFSIQNHQKRVNSQLTWLRYNIFTKYRNGQEGNMYLNLSGRYPPFKFSRVKSYTLESEAPLQ</sequence>
<dbReference type="GO" id="GO:0005737">
    <property type="term" value="C:cytoplasm"/>
    <property type="evidence" value="ECO:0007669"/>
    <property type="project" value="TreeGrafter"/>
</dbReference>
<organism evidence="3 4">
    <name type="scientific">Cephus cinctus</name>
    <name type="common">Wheat stem sawfly</name>
    <dbReference type="NCBI Taxonomy" id="211228"/>
    <lineage>
        <taxon>Eukaryota</taxon>
        <taxon>Metazoa</taxon>
        <taxon>Ecdysozoa</taxon>
        <taxon>Arthropoda</taxon>
        <taxon>Hexapoda</taxon>
        <taxon>Insecta</taxon>
        <taxon>Pterygota</taxon>
        <taxon>Neoptera</taxon>
        <taxon>Endopterygota</taxon>
        <taxon>Hymenoptera</taxon>
        <taxon>Cephoidea</taxon>
        <taxon>Cephidae</taxon>
        <taxon>Cephus</taxon>
    </lineage>
</organism>
<feature type="repeat" description="TPR" evidence="1">
    <location>
        <begin position="79"/>
        <end position="112"/>
    </location>
</feature>
<feature type="compositionally biased region" description="Basic and acidic residues" evidence="2">
    <location>
        <begin position="127"/>
        <end position="145"/>
    </location>
</feature>
<dbReference type="AlphaFoldDB" id="A0AAJ7RBG1"/>
<keyword evidence="3" id="KW-1185">Reference proteome</keyword>
<keyword evidence="1" id="KW-0802">TPR repeat</keyword>
<dbReference type="PROSITE" id="PS50005">
    <property type="entry name" value="TPR"/>
    <property type="match status" value="1"/>
</dbReference>